<dbReference type="EMBL" id="RSDW01000001">
    <property type="protein sequence ID" value="RSL17550.1"/>
    <property type="molecule type" value="Genomic_DNA"/>
</dbReference>
<dbReference type="PANTHER" id="PTHR43630">
    <property type="entry name" value="POLY-BETA-1,6-N-ACETYL-D-GLUCOSAMINE SYNTHASE"/>
    <property type="match status" value="1"/>
</dbReference>
<feature type="transmembrane region" description="Helical" evidence="4">
    <location>
        <begin position="313"/>
        <end position="330"/>
    </location>
</feature>
<dbReference type="Proteomes" id="UP000269669">
    <property type="component" value="Unassembled WGS sequence"/>
</dbReference>
<dbReference type="Gene3D" id="3.90.550.10">
    <property type="entry name" value="Spore Coat Polysaccharide Biosynthesis Protein SpsA, Chain A"/>
    <property type="match status" value="1"/>
</dbReference>
<evidence type="ECO:0000256" key="2">
    <source>
        <dbReference type="ARBA" id="ARBA00022676"/>
    </source>
</evidence>
<comment type="similarity">
    <text evidence="1">Belongs to the glycosyltransferase 2 family.</text>
</comment>
<keyword evidence="3 6" id="KW-0808">Transferase</keyword>
<proteinExistence type="inferred from homology"/>
<evidence type="ECO:0000256" key="1">
    <source>
        <dbReference type="ARBA" id="ARBA00006739"/>
    </source>
</evidence>
<evidence type="ECO:0000259" key="5">
    <source>
        <dbReference type="Pfam" id="PF00535"/>
    </source>
</evidence>
<evidence type="ECO:0000313" key="6">
    <source>
        <dbReference type="EMBL" id="RSL17550.1"/>
    </source>
</evidence>
<gene>
    <name evidence="6" type="ORF">EDE15_3085</name>
</gene>
<name>A0A3R9R479_9BACT</name>
<dbReference type="AlphaFoldDB" id="A0A3R9R479"/>
<feature type="transmembrane region" description="Helical" evidence="4">
    <location>
        <begin position="342"/>
        <end position="361"/>
    </location>
</feature>
<feature type="domain" description="Glycosyltransferase 2-like" evidence="5">
    <location>
        <begin position="44"/>
        <end position="205"/>
    </location>
</feature>
<reference evidence="6 7" key="1">
    <citation type="submission" date="2018-12" db="EMBL/GenBank/DDBJ databases">
        <title>Sequencing of bacterial isolates from soil warming experiment in Harvard Forest, Massachusetts, USA.</title>
        <authorList>
            <person name="Deangelis K."/>
        </authorList>
    </citation>
    <scope>NUCLEOTIDE SEQUENCE [LARGE SCALE GENOMIC DNA]</scope>
    <source>
        <strain evidence="6 7">EB153</strain>
    </source>
</reference>
<protein>
    <submittedName>
        <fullName evidence="6">Cellulose synthase/poly-beta-1,6-N-acetylglucosamine synthase-like glycosyltransferase</fullName>
    </submittedName>
</protein>
<evidence type="ECO:0000256" key="4">
    <source>
        <dbReference type="SAM" id="Phobius"/>
    </source>
</evidence>
<organism evidence="6 7">
    <name type="scientific">Edaphobacter aggregans</name>
    <dbReference type="NCBI Taxonomy" id="570835"/>
    <lineage>
        <taxon>Bacteria</taxon>
        <taxon>Pseudomonadati</taxon>
        <taxon>Acidobacteriota</taxon>
        <taxon>Terriglobia</taxon>
        <taxon>Terriglobales</taxon>
        <taxon>Acidobacteriaceae</taxon>
        <taxon>Edaphobacter</taxon>
    </lineage>
</organism>
<sequence length="369" mass="40947">MKPLFWLCVALVAYAYFGYAIWLWLLARLRNRPILRKPISPNVSIIIAARNEEANLPAKLENLQLLNFPKDRLQIVIASDGSTDRTADILRAQASVIRPVILDKSNGKACALNEAVKHATGEIFVFLDTRQFVEPDAISELVACFSDATVGAVSGELLLESMSTAPSSDALGIYWKIEKAVRKLESASGSVVGVTGAIYAIRRQFYTEIPDGTILDDVFVPMNVARKGKRVIFQPSAIARDRLFSEKGKEFSRKVRTLTGNYQLLRLSPWLLSPANPLLFRFISHKLLRLLVPLLLVLMLVAAAMISGPVFRAIFWLQILFYVLAVLGSLSPSTRRLKPVAIANTFVMLNAAAALAFYNFVAGRNRVWV</sequence>
<dbReference type="InterPro" id="IPR029044">
    <property type="entry name" value="Nucleotide-diphossugar_trans"/>
</dbReference>
<feature type="transmembrane region" description="Helical" evidence="4">
    <location>
        <begin position="287"/>
        <end position="307"/>
    </location>
</feature>
<dbReference type="Pfam" id="PF00535">
    <property type="entry name" value="Glycos_transf_2"/>
    <property type="match status" value="1"/>
</dbReference>
<dbReference type="CDD" id="cd06439">
    <property type="entry name" value="CESA_like_1"/>
    <property type="match status" value="1"/>
</dbReference>
<dbReference type="PANTHER" id="PTHR43630:SF1">
    <property type="entry name" value="POLY-BETA-1,6-N-ACETYL-D-GLUCOSAMINE SYNTHASE"/>
    <property type="match status" value="1"/>
</dbReference>
<keyword evidence="4" id="KW-0472">Membrane</keyword>
<keyword evidence="2" id="KW-0328">Glycosyltransferase</keyword>
<evidence type="ECO:0000313" key="7">
    <source>
        <dbReference type="Proteomes" id="UP000269669"/>
    </source>
</evidence>
<evidence type="ECO:0000256" key="3">
    <source>
        <dbReference type="ARBA" id="ARBA00022679"/>
    </source>
</evidence>
<dbReference type="InterPro" id="IPR001173">
    <property type="entry name" value="Glyco_trans_2-like"/>
</dbReference>
<keyword evidence="7" id="KW-1185">Reference proteome</keyword>
<keyword evidence="4" id="KW-1133">Transmembrane helix</keyword>
<dbReference type="GO" id="GO:0016757">
    <property type="term" value="F:glycosyltransferase activity"/>
    <property type="evidence" value="ECO:0007669"/>
    <property type="project" value="UniProtKB-KW"/>
</dbReference>
<comment type="caution">
    <text evidence="6">The sequence shown here is derived from an EMBL/GenBank/DDBJ whole genome shotgun (WGS) entry which is preliminary data.</text>
</comment>
<keyword evidence="4" id="KW-0812">Transmembrane</keyword>
<dbReference type="SUPFAM" id="SSF53448">
    <property type="entry name" value="Nucleotide-diphospho-sugar transferases"/>
    <property type="match status" value="1"/>
</dbReference>
<dbReference type="OrthoDB" id="9766299at2"/>
<feature type="transmembrane region" description="Helical" evidence="4">
    <location>
        <begin position="6"/>
        <end position="27"/>
    </location>
</feature>
<dbReference type="RefSeq" id="WP_125486029.1">
    <property type="nucleotide sequence ID" value="NZ_RSDW01000001.1"/>
</dbReference>
<accession>A0A3R9R479</accession>